<name>A0A377FRB1_9BACL</name>
<comment type="subunit">
    <text evidence="3">The complex is composed of two ATP-binding proteins (LsrA), two transmembrane proteins (LsrC and LsrD) and a solute-binding protein (LsrB).</text>
</comment>
<organism evidence="11 12">
    <name type="scientific">Exiguobacterium aurantiacum</name>
    <dbReference type="NCBI Taxonomy" id="33987"/>
    <lineage>
        <taxon>Bacteria</taxon>
        <taxon>Bacillati</taxon>
        <taxon>Bacillota</taxon>
        <taxon>Bacilli</taxon>
        <taxon>Bacillales</taxon>
        <taxon>Bacillales Family XII. Incertae Sedis</taxon>
        <taxon>Exiguobacterium</taxon>
    </lineage>
</organism>
<dbReference type="CDD" id="cd03215">
    <property type="entry name" value="ABC_Carb_Monos_II"/>
    <property type="match status" value="1"/>
</dbReference>
<evidence type="ECO:0000256" key="7">
    <source>
        <dbReference type="ARBA" id="ARBA00023747"/>
    </source>
</evidence>
<keyword evidence="5" id="KW-0547">Nucleotide-binding</keyword>
<evidence type="ECO:0000259" key="10">
    <source>
        <dbReference type="PROSITE" id="PS50893"/>
    </source>
</evidence>
<dbReference type="Pfam" id="PF00005">
    <property type="entry name" value="ABC_tran"/>
    <property type="match status" value="2"/>
</dbReference>
<dbReference type="PANTHER" id="PTHR43790">
    <property type="entry name" value="CARBOHYDRATE TRANSPORT ATP-BINDING PROTEIN MG119-RELATED"/>
    <property type="match status" value="1"/>
</dbReference>
<evidence type="ECO:0000256" key="2">
    <source>
        <dbReference type="ARBA" id="ARBA00009404"/>
    </source>
</evidence>
<evidence type="ECO:0000313" key="12">
    <source>
        <dbReference type="Proteomes" id="UP000254060"/>
    </source>
</evidence>
<evidence type="ECO:0000256" key="5">
    <source>
        <dbReference type="ARBA" id="ARBA00022741"/>
    </source>
</evidence>
<reference evidence="11 12" key="1">
    <citation type="submission" date="2018-06" db="EMBL/GenBank/DDBJ databases">
        <authorList>
            <consortium name="Pathogen Informatics"/>
            <person name="Doyle S."/>
        </authorList>
    </citation>
    <scope>NUCLEOTIDE SEQUENCE [LARGE SCALE GENOMIC DNA]</scope>
    <source>
        <strain evidence="11 12">NCTC13163</strain>
    </source>
</reference>
<dbReference type="InterPro" id="IPR003593">
    <property type="entry name" value="AAA+_ATPase"/>
</dbReference>
<dbReference type="InterPro" id="IPR050107">
    <property type="entry name" value="ABC_carbohydrate_import_ATPase"/>
</dbReference>
<evidence type="ECO:0000256" key="4">
    <source>
        <dbReference type="ARBA" id="ARBA00019459"/>
    </source>
</evidence>
<gene>
    <name evidence="11" type="primary">araG</name>
    <name evidence="11" type="ORF">NCTC13163_00361</name>
</gene>
<dbReference type="Gene3D" id="3.40.50.300">
    <property type="entry name" value="P-loop containing nucleotide triphosphate hydrolases"/>
    <property type="match status" value="2"/>
</dbReference>
<dbReference type="PROSITE" id="PS00211">
    <property type="entry name" value="ABC_TRANSPORTER_1"/>
    <property type="match status" value="1"/>
</dbReference>
<feature type="domain" description="ABC transporter" evidence="10">
    <location>
        <begin position="3"/>
        <end position="236"/>
    </location>
</feature>
<evidence type="ECO:0000256" key="6">
    <source>
        <dbReference type="ARBA" id="ARBA00022840"/>
    </source>
</evidence>
<dbReference type="STRING" id="1397694.GCA_000702585_00878"/>
<feature type="domain" description="ABC transporter" evidence="10">
    <location>
        <begin position="247"/>
        <end position="467"/>
    </location>
</feature>
<proteinExistence type="inferred from homology"/>
<dbReference type="AlphaFoldDB" id="A0A377FRB1"/>
<keyword evidence="6 11" id="KW-0067">ATP-binding</keyword>
<dbReference type="PANTHER" id="PTHR43790:SF2">
    <property type="entry name" value="AUTOINDUCER 2 IMPORT ATP-BINDING PROTEIN LSRA"/>
    <property type="match status" value="1"/>
</dbReference>
<evidence type="ECO:0000256" key="3">
    <source>
        <dbReference type="ARBA" id="ARBA00011262"/>
    </source>
</evidence>
<dbReference type="PROSITE" id="PS50893">
    <property type="entry name" value="ABC_TRANSPORTER_2"/>
    <property type="match status" value="2"/>
</dbReference>
<dbReference type="GO" id="GO:0005524">
    <property type="term" value="F:ATP binding"/>
    <property type="evidence" value="ECO:0007669"/>
    <property type="project" value="UniProtKB-KW"/>
</dbReference>
<keyword evidence="11" id="KW-0378">Hydrolase</keyword>
<protein>
    <recommendedName>
        <fullName evidence="4">Autoinducer 2 import ATP-binding protein LsrA</fullName>
        <ecNumber evidence="8">7.6.2.13</ecNumber>
    </recommendedName>
</protein>
<comment type="catalytic activity">
    <reaction evidence="9">
        <text>ATP + H2O + (2R,4S)-2-methyl-2,3,3,4-tetrahydroxytetrahydrofuran-[AI-2-binding protein]Side 1 = ADP + phosphate + (2R,4S)-2-methyl-2,3,3,4-tetrahydroxytetrahydrofuranSide 2 + [AI-2-binding protein]Side 1.</text>
        <dbReference type="EC" id="7.6.2.13"/>
    </reaction>
</comment>
<sequence>MMIRLERVTKQYGDVTVLDDVTFGLRRGEIHGLLGLNGAGKSTLIKLLNGTTTPTSGSVSIDDEAVVFTPAEAIRRGVITVSQEVDDALYLDLPVYENVVPWQTVERIKPRDLKQRATAYLKRVGLTIDVTKPSGHYPLSVKQRILIARALASEATYLLLDEPTAALSTDDAAALLTLLQSLADEGVGILLITHRSEELSRVTTTTTFLRDGRLVYEGPFQPLSTEDVHALLSGTELGDDLEKATPTNEVQLKATLTLPTFGTELSFTAYKGEVVGIGGVTGSGKTELIEALFGLSDVKQHIEHGGKVTTVQTPRQAVRAGFALVPEERRKQGLFLDDSIERNALVVEGETSVLQRVLSSLRVKYADVRQPVRELSGGNQQKVVLSKWLFQDRDVYLLDEPTKGVDVTAKRDIYELVTQLAKKGKTVIFTSSEAHELELVANRTLWLDRGRWQQKGGASYGPTRTQT</sequence>
<comment type="similarity">
    <text evidence="2">Belongs to the ABC transporter superfamily. AI-2 autoinducer porter (TC 3.A.1.2.8) family.</text>
</comment>
<evidence type="ECO:0000256" key="1">
    <source>
        <dbReference type="ARBA" id="ARBA00004417"/>
    </source>
</evidence>
<comment type="function">
    <text evidence="7">Part of the ABC transporter complex LsrABCD involved in autoinducer 2 (AI-2) import. Responsible for energy coupling to the transport system.</text>
</comment>
<dbReference type="EMBL" id="UGGP01000001">
    <property type="protein sequence ID" value="STO07016.1"/>
    <property type="molecule type" value="Genomic_DNA"/>
</dbReference>
<accession>A0A377FRB1</accession>
<evidence type="ECO:0000256" key="9">
    <source>
        <dbReference type="ARBA" id="ARBA00034076"/>
    </source>
</evidence>
<evidence type="ECO:0000256" key="8">
    <source>
        <dbReference type="ARBA" id="ARBA00023798"/>
    </source>
</evidence>
<evidence type="ECO:0000313" key="11">
    <source>
        <dbReference type="EMBL" id="STO07016.1"/>
    </source>
</evidence>
<dbReference type="Proteomes" id="UP000254060">
    <property type="component" value="Unassembled WGS sequence"/>
</dbReference>
<dbReference type="EC" id="7.6.2.13" evidence="8"/>
<dbReference type="GO" id="GO:0016887">
    <property type="term" value="F:ATP hydrolysis activity"/>
    <property type="evidence" value="ECO:0007669"/>
    <property type="project" value="InterPro"/>
</dbReference>
<dbReference type="GO" id="GO:0005886">
    <property type="term" value="C:plasma membrane"/>
    <property type="evidence" value="ECO:0007669"/>
    <property type="project" value="UniProtKB-SubCell"/>
</dbReference>
<dbReference type="SMART" id="SM00382">
    <property type="entry name" value="AAA"/>
    <property type="match status" value="2"/>
</dbReference>
<dbReference type="SUPFAM" id="SSF52540">
    <property type="entry name" value="P-loop containing nucleoside triphosphate hydrolases"/>
    <property type="match status" value="2"/>
</dbReference>
<dbReference type="InterPro" id="IPR017871">
    <property type="entry name" value="ABC_transporter-like_CS"/>
</dbReference>
<dbReference type="InterPro" id="IPR027417">
    <property type="entry name" value="P-loop_NTPase"/>
</dbReference>
<dbReference type="InterPro" id="IPR003439">
    <property type="entry name" value="ABC_transporter-like_ATP-bd"/>
</dbReference>
<comment type="subcellular location">
    <subcellularLocation>
        <location evidence="1">Cell inner membrane</location>
        <topology evidence="1">Peripheral membrane protein</topology>
    </subcellularLocation>
</comment>
<dbReference type="CDD" id="cd03216">
    <property type="entry name" value="ABC_Carb_Monos_I"/>
    <property type="match status" value="1"/>
</dbReference>